<evidence type="ECO:0000256" key="6">
    <source>
        <dbReference type="ARBA" id="ARBA00023136"/>
    </source>
</evidence>
<feature type="domain" description="Acyltransferase 3" evidence="8">
    <location>
        <begin position="12"/>
        <end position="336"/>
    </location>
</feature>
<proteinExistence type="inferred from homology"/>
<feature type="transmembrane region" description="Helical" evidence="7">
    <location>
        <begin position="188"/>
        <end position="207"/>
    </location>
</feature>
<reference evidence="10" key="2">
    <citation type="submission" date="2016-01" db="EMBL/GenBank/DDBJ databases">
        <title>Six Aerococcus type strain genome sequencing and assembly using PacBio and Illumina Hiseq.</title>
        <authorList>
            <person name="Carkaci D."/>
            <person name="Dargis R."/>
            <person name="Nielsen X.C."/>
            <person name="Skovgaard O."/>
            <person name="Fuursted K."/>
            <person name="Christensen J.J."/>
        </authorList>
    </citation>
    <scope>NUCLEOTIDE SEQUENCE [LARGE SCALE GENOMIC DNA]</scope>
    <source>
        <strain evidence="10">CCUG28094</strain>
    </source>
</reference>
<dbReference type="GeneID" id="92866003"/>
<evidence type="ECO:0000259" key="8">
    <source>
        <dbReference type="Pfam" id="PF01757"/>
    </source>
</evidence>
<feature type="transmembrane region" description="Helical" evidence="7">
    <location>
        <begin position="139"/>
        <end position="158"/>
    </location>
</feature>
<keyword evidence="3" id="KW-1003">Cell membrane</keyword>
<evidence type="ECO:0000256" key="2">
    <source>
        <dbReference type="ARBA" id="ARBA00007400"/>
    </source>
</evidence>
<evidence type="ECO:0000256" key="1">
    <source>
        <dbReference type="ARBA" id="ARBA00004651"/>
    </source>
</evidence>
<evidence type="ECO:0000256" key="5">
    <source>
        <dbReference type="ARBA" id="ARBA00022989"/>
    </source>
</evidence>
<accession>A0AAC8WZ76</accession>
<dbReference type="GO" id="GO:0009246">
    <property type="term" value="P:enterobacterial common antigen biosynthetic process"/>
    <property type="evidence" value="ECO:0007669"/>
    <property type="project" value="TreeGrafter"/>
</dbReference>
<sequence>MRPRKKLNEAVLLRVFAILSVVIGHSIIVYSNEWNWYDMTLESPFLNGLKAFINIFQMPLFISLSGYLFYYLKIENGKYTNFYSFIKNKFTRLIVPFVGIGLLVMIPMRLLGQYPNYNGKSISTIIINDLLLGKDAGNLWFLPVLFFIFIIFYVYSNFLHRNNKLFLLLVFCILFFASLISFKIPNIFFMKNTVYYSLFFYLGFCLYPLKYKIYSYRSIILPVTLVLQFSALAMTQFDLPPITLFSVIVYGVEILSSVLSCIFFYTAFITIDEKYKAISTSKNIQLIDRNSFGLYLFHSSLMYPILNYSEELIVNPILFSLSLFFIITITSLVLTVIITKIPYLKMLVGK</sequence>
<dbReference type="RefSeq" id="WP_026466146.1">
    <property type="nucleotide sequence ID" value="NZ_CP014162.1"/>
</dbReference>
<dbReference type="AlphaFoldDB" id="A0AAC8WZ76"/>
<dbReference type="PANTHER" id="PTHR40074">
    <property type="entry name" value="O-ACETYLTRANSFERASE WECH"/>
    <property type="match status" value="1"/>
</dbReference>
<feature type="transmembrane region" description="Helical" evidence="7">
    <location>
        <begin position="12"/>
        <end position="31"/>
    </location>
</feature>
<comment type="subcellular location">
    <subcellularLocation>
        <location evidence="1">Cell membrane</location>
        <topology evidence="1">Multi-pass membrane protein</topology>
    </subcellularLocation>
</comment>
<dbReference type="Pfam" id="PF01757">
    <property type="entry name" value="Acyl_transf_3"/>
    <property type="match status" value="1"/>
</dbReference>
<feature type="transmembrane region" description="Helical" evidence="7">
    <location>
        <begin position="93"/>
        <end position="111"/>
    </location>
</feature>
<feature type="transmembrane region" description="Helical" evidence="7">
    <location>
        <begin position="51"/>
        <end position="72"/>
    </location>
</feature>
<feature type="transmembrane region" description="Helical" evidence="7">
    <location>
        <begin position="292"/>
        <end position="309"/>
    </location>
</feature>
<dbReference type="Proteomes" id="UP000067698">
    <property type="component" value="Chromosome"/>
</dbReference>
<reference evidence="9 10" key="1">
    <citation type="journal article" date="2016" name="Genome Announc.">
        <title>Complete Genome Sequences of Aerococcus christensenii CCUG 28831T, Aerococcus sanguinicola CCUG 43001T, Aerococcus urinae CCUG 36881T, Aerococcus urinaeequi CCUG 28094T, Aerococcus urinaehominis CCUG 42038 BT, and Aerococcus viridans CCUG 4311T.</title>
        <authorList>
            <person name="Carkaci D."/>
            <person name="Dargis R."/>
            <person name="Nielsen X.C."/>
            <person name="Skovgaard O."/>
            <person name="Fuursted K."/>
            <person name="Christensen J.J."/>
        </authorList>
    </citation>
    <scope>NUCLEOTIDE SEQUENCE [LARGE SCALE GENOMIC DNA]</scope>
    <source>
        <strain evidence="9 10">CCUG28094</strain>
    </source>
</reference>
<gene>
    <name evidence="9" type="ORF">AWM74_00385</name>
</gene>
<dbReference type="EMBL" id="CP014162">
    <property type="protein sequence ID" value="AMB96777.1"/>
    <property type="molecule type" value="Genomic_DNA"/>
</dbReference>
<organism evidence="9 10">
    <name type="scientific">Aerococcus urinaeequi</name>
    <dbReference type="NCBI Taxonomy" id="51665"/>
    <lineage>
        <taxon>Bacteria</taxon>
        <taxon>Bacillati</taxon>
        <taxon>Bacillota</taxon>
        <taxon>Bacilli</taxon>
        <taxon>Lactobacillales</taxon>
        <taxon>Aerococcaceae</taxon>
        <taxon>Aerococcus</taxon>
    </lineage>
</organism>
<comment type="similarity">
    <text evidence="2">Belongs to the acyltransferase 3 family.</text>
</comment>
<feature type="transmembrane region" description="Helical" evidence="7">
    <location>
        <begin position="321"/>
        <end position="343"/>
    </location>
</feature>
<feature type="transmembrane region" description="Helical" evidence="7">
    <location>
        <begin position="243"/>
        <end position="271"/>
    </location>
</feature>
<evidence type="ECO:0000313" key="10">
    <source>
        <dbReference type="Proteomes" id="UP000067698"/>
    </source>
</evidence>
<dbReference type="PANTHER" id="PTHR40074:SF2">
    <property type="entry name" value="O-ACETYLTRANSFERASE WECH"/>
    <property type="match status" value="1"/>
</dbReference>
<keyword evidence="5 7" id="KW-1133">Transmembrane helix</keyword>
<dbReference type="GO" id="GO:0005886">
    <property type="term" value="C:plasma membrane"/>
    <property type="evidence" value="ECO:0007669"/>
    <property type="project" value="UniProtKB-SubCell"/>
</dbReference>
<dbReference type="GO" id="GO:0016413">
    <property type="term" value="F:O-acetyltransferase activity"/>
    <property type="evidence" value="ECO:0007669"/>
    <property type="project" value="TreeGrafter"/>
</dbReference>
<dbReference type="InterPro" id="IPR002656">
    <property type="entry name" value="Acyl_transf_3_dom"/>
</dbReference>
<evidence type="ECO:0000313" key="9">
    <source>
        <dbReference type="EMBL" id="AMB96777.1"/>
    </source>
</evidence>
<evidence type="ECO:0000256" key="7">
    <source>
        <dbReference type="SAM" id="Phobius"/>
    </source>
</evidence>
<feature type="transmembrane region" description="Helical" evidence="7">
    <location>
        <begin position="219"/>
        <end position="237"/>
    </location>
</feature>
<keyword evidence="4 7" id="KW-0812">Transmembrane</keyword>
<evidence type="ECO:0000256" key="4">
    <source>
        <dbReference type="ARBA" id="ARBA00022692"/>
    </source>
</evidence>
<name>A0AAC8WZ76_9LACT</name>
<protein>
    <recommendedName>
        <fullName evidence="8">Acyltransferase 3 domain-containing protein</fullName>
    </recommendedName>
</protein>
<evidence type="ECO:0000256" key="3">
    <source>
        <dbReference type="ARBA" id="ARBA00022475"/>
    </source>
</evidence>
<feature type="transmembrane region" description="Helical" evidence="7">
    <location>
        <begin position="165"/>
        <end position="182"/>
    </location>
</feature>
<keyword evidence="6 7" id="KW-0472">Membrane</keyword>